<dbReference type="EMBL" id="LAZR01026496">
    <property type="protein sequence ID" value="KKL68545.1"/>
    <property type="molecule type" value="Genomic_DNA"/>
</dbReference>
<accession>A0A0F9GGH6</accession>
<evidence type="ECO:0000313" key="1">
    <source>
        <dbReference type="EMBL" id="KKL68545.1"/>
    </source>
</evidence>
<proteinExistence type="predicted"/>
<dbReference type="AlphaFoldDB" id="A0A0F9GGH6"/>
<name>A0A0F9GGH6_9ZZZZ</name>
<comment type="caution">
    <text evidence="1">The sequence shown here is derived from an EMBL/GenBank/DDBJ whole genome shotgun (WGS) entry which is preliminary data.</text>
</comment>
<sequence>MKKRRRHFYHCTDQNRGDTWTAARVPPIFIGDSEPDTPRLCVCRTVAGCFAARLFAKTDVYVYKTAIKRSGIKPVRGFDSLITGERWIIPPVEMVFVRKIPAELVADMTEDARAYVMQHRRGLPPRQRINAYAKILPILKAIGVKVPRWEEHFVTKVVQYFEQKEDQ</sequence>
<protein>
    <submittedName>
        <fullName evidence="1">Uncharacterized protein</fullName>
    </submittedName>
</protein>
<gene>
    <name evidence="1" type="ORF">LCGC14_2123930</name>
</gene>
<organism evidence="1">
    <name type="scientific">marine sediment metagenome</name>
    <dbReference type="NCBI Taxonomy" id="412755"/>
    <lineage>
        <taxon>unclassified sequences</taxon>
        <taxon>metagenomes</taxon>
        <taxon>ecological metagenomes</taxon>
    </lineage>
</organism>
<reference evidence="1" key="1">
    <citation type="journal article" date="2015" name="Nature">
        <title>Complex archaea that bridge the gap between prokaryotes and eukaryotes.</title>
        <authorList>
            <person name="Spang A."/>
            <person name="Saw J.H."/>
            <person name="Jorgensen S.L."/>
            <person name="Zaremba-Niedzwiedzka K."/>
            <person name="Martijn J."/>
            <person name="Lind A.E."/>
            <person name="van Eijk R."/>
            <person name="Schleper C."/>
            <person name="Guy L."/>
            <person name="Ettema T.J."/>
        </authorList>
    </citation>
    <scope>NUCLEOTIDE SEQUENCE</scope>
</reference>